<comment type="subcellular location">
    <subcellularLocation>
        <location evidence="1 7">Cell membrane</location>
        <topology evidence="1 7">Multi-pass membrane protein</topology>
    </subcellularLocation>
</comment>
<gene>
    <name evidence="9" type="ORF">GWP43_11840</name>
</gene>
<dbReference type="GO" id="GO:0071916">
    <property type="term" value="F:dipeptide transmembrane transporter activity"/>
    <property type="evidence" value="ECO:0007669"/>
    <property type="project" value="TreeGrafter"/>
</dbReference>
<dbReference type="PANTHER" id="PTHR43163:SF6">
    <property type="entry name" value="DIPEPTIDE TRANSPORT SYSTEM PERMEASE PROTEIN DPPB-RELATED"/>
    <property type="match status" value="1"/>
</dbReference>
<feature type="transmembrane region" description="Helical" evidence="7">
    <location>
        <begin position="275"/>
        <end position="297"/>
    </location>
</feature>
<dbReference type="PANTHER" id="PTHR43163">
    <property type="entry name" value="DIPEPTIDE TRANSPORT SYSTEM PERMEASE PROTEIN DPPB-RELATED"/>
    <property type="match status" value="1"/>
</dbReference>
<accession>A0A6P1Y2V0</accession>
<evidence type="ECO:0000256" key="6">
    <source>
        <dbReference type="ARBA" id="ARBA00023136"/>
    </source>
</evidence>
<feature type="transmembrane region" description="Helical" evidence="7">
    <location>
        <begin position="136"/>
        <end position="160"/>
    </location>
</feature>
<name>A0A6P1Y2V0_9SPIR</name>
<evidence type="ECO:0000313" key="9">
    <source>
        <dbReference type="EMBL" id="QHX44021.1"/>
    </source>
</evidence>
<dbReference type="RefSeq" id="WP_162664320.1">
    <property type="nucleotide sequence ID" value="NZ_CP048020.1"/>
</dbReference>
<keyword evidence="2 7" id="KW-0813">Transport</keyword>
<dbReference type="SUPFAM" id="SSF161098">
    <property type="entry name" value="MetI-like"/>
    <property type="match status" value="1"/>
</dbReference>
<evidence type="ECO:0000256" key="1">
    <source>
        <dbReference type="ARBA" id="ARBA00004651"/>
    </source>
</evidence>
<keyword evidence="5 7" id="KW-1133">Transmembrane helix</keyword>
<dbReference type="Proteomes" id="UP000464374">
    <property type="component" value="Chromosome"/>
</dbReference>
<dbReference type="Gene3D" id="1.10.3720.10">
    <property type="entry name" value="MetI-like"/>
    <property type="match status" value="1"/>
</dbReference>
<feature type="transmembrane region" description="Helical" evidence="7">
    <location>
        <begin position="100"/>
        <end position="124"/>
    </location>
</feature>
<comment type="similarity">
    <text evidence="7">Belongs to the binding-protein-dependent transport system permease family.</text>
</comment>
<dbReference type="InterPro" id="IPR000515">
    <property type="entry name" value="MetI-like"/>
</dbReference>
<dbReference type="PROSITE" id="PS50928">
    <property type="entry name" value="ABC_TM1"/>
    <property type="match status" value="1"/>
</dbReference>
<dbReference type="AlphaFoldDB" id="A0A6P1Y2V0"/>
<reference evidence="9 10" key="1">
    <citation type="submission" date="2020-01" db="EMBL/GenBank/DDBJ databases">
        <title>Complete genome sequence of a human oral phylogroup 1 Treponema sp. strain ATCC 700766, originally isolated from periodontitis dental plaque.</title>
        <authorList>
            <person name="Chan Y."/>
            <person name="Huo Y.-B."/>
            <person name="Yu X.-L."/>
            <person name="Zeng H."/>
            <person name="Leung W.-K."/>
            <person name="Watt R.M."/>
        </authorList>
    </citation>
    <scope>NUCLEOTIDE SEQUENCE [LARGE SCALE GENOMIC DNA]</scope>
    <source>
        <strain evidence="9 10">OMZ 804</strain>
    </source>
</reference>
<sequence>MRIIKKAGYLILVLVCVSFLSFLLANISAIDPAEAYARRVVRSANKELIAQYRELTGFDKTILQQYLSWLHKAVRLDFGASYLTKKSVRQELGKALPVTLLIAACASVFSIIAAVPLGIAAALYKKRLADKLIGFISFLSFSVPGYCTGLLVLLVFGMRLHLLPVIGHGQGVSVLFASCTLALPMTGTLIRLLRSFLLENEEKEYIQYAKARGITDRNIMTRHLLRNAAPMLVTLWGQNIGYLIAGTAIVETIFSIPGIGMYALNAAVNRDFPVINAYLIVTAFTFTVCNGAAEFIGEALNPS</sequence>
<evidence type="ECO:0000256" key="2">
    <source>
        <dbReference type="ARBA" id="ARBA00022448"/>
    </source>
</evidence>
<evidence type="ECO:0000256" key="4">
    <source>
        <dbReference type="ARBA" id="ARBA00022692"/>
    </source>
</evidence>
<evidence type="ECO:0000256" key="3">
    <source>
        <dbReference type="ARBA" id="ARBA00022475"/>
    </source>
</evidence>
<keyword evidence="4 7" id="KW-0812">Transmembrane</keyword>
<evidence type="ECO:0000256" key="5">
    <source>
        <dbReference type="ARBA" id="ARBA00022989"/>
    </source>
</evidence>
<dbReference type="GO" id="GO:0005886">
    <property type="term" value="C:plasma membrane"/>
    <property type="evidence" value="ECO:0007669"/>
    <property type="project" value="UniProtKB-SubCell"/>
</dbReference>
<evidence type="ECO:0000256" key="7">
    <source>
        <dbReference type="RuleBase" id="RU363032"/>
    </source>
</evidence>
<evidence type="ECO:0000313" key="10">
    <source>
        <dbReference type="Proteomes" id="UP000464374"/>
    </source>
</evidence>
<feature type="domain" description="ABC transmembrane type-1" evidence="8">
    <location>
        <begin position="96"/>
        <end position="293"/>
    </location>
</feature>
<dbReference type="InterPro" id="IPR035906">
    <property type="entry name" value="MetI-like_sf"/>
</dbReference>
<dbReference type="CDD" id="cd06261">
    <property type="entry name" value="TM_PBP2"/>
    <property type="match status" value="1"/>
</dbReference>
<dbReference type="Pfam" id="PF00528">
    <property type="entry name" value="BPD_transp_1"/>
    <property type="match status" value="1"/>
</dbReference>
<proteinExistence type="inferred from homology"/>
<feature type="transmembrane region" description="Helical" evidence="7">
    <location>
        <begin position="172"/>
        <end position="193"/>
    </location>
</feature>
<evidence type="ECO:0000259" key="8">
    <source>
        <dbReference type="PROSITE" id="PS50928"/>
    </source>
</evidence>
<feature type="transmembrane region" description="Helical" evidence="7">
    <location>
        <begin position="240"/>
        <end position="263"/>
    </location>
</feature>
<keyword evidence="6 7" id="KW-0472">Membrane</keyword>
<dbReference type="KEGG" id="trz:GWP43_11840"/>
<organism evidence="9 10">
    <name type="scientific">Treponema vincentii</name>
    <dbReference type="NCBI Taxonomy" id="69710"/>
    <lineage>
        <taxon>Bacteria</taxon>
        <taxon>Pseudomonadati</taxon>
        <taxon>Spirochaetota</taxon>
        <taxon>Spirochaetia</taxon>
        <taxon>Spirochaetales</taxon>
        <taxon>Treponemataceae</taxon>
        <taxon>Treponema</taxon>
    </lineage>
</organism>
<dbReference type="EMBL" id="CP048020">
    <property type="protein sequence ID" value="QHX44021.1"/>
    <property type="molecule type" value="Genomic_DNA"/>
</dbReference>
<keyword evidence="3" id="KW-1003">Cell membrane</keyword>
<protein>
    <submittedName>
        <fullName evidence="9">ABC transporter permease</fullName>
    </submittedName>
</protein>